<evidence type="ECO:0000313" key="2">
    <source>
        <dbReference type="EMBL" id="NYH26246.1"/>
    </source>
</evidence>
<protein>
    <submittedName>
        <fullName evidence="2">Uncharacterized protein</fullName>
    </submittedName>
</protein>
<name>A0A7Y9WSL0_9BURK</name>
<dbReference type="Proteomes" id="UP000540929">
    <property type="component" value="Unassembled WGS sequence"/>
</dbReference>
<reference evidence="2 3" key="1">
    <citation type="submission" date="2020-07" db="EMBL/GenBank/DDBJ databases">
        <title>Exploring microbial biodiversity for novel pathways involved in the catabolism of aromatic compounds derived from lignin.</title>
        <authorList>
            <person name="Elkins J."/>
        </authorList>
    </citation>
    <scope>NUCLEOTIDE SEQUENCE [LARGE SCALE GENOMIC DNA]</scope>
    <source>
        <strain evidence="2 3">H2C3C</strain>
    </source>
</reference>
<dbReference type="AlphaFoldDB" id="A0A7Y9WSL0"/>
<gene>
    <name evidence="2" type="ORF">GGD40_005817</name>
</gene>
<organism evidence="2 3">
    <name type="scientific">Paraburkholderia bryophila</name>
    <dbReference type="NCBI Taxonomy" id="420952"/>
    <lineage>
        <taxon>Bacteria</taxon>
        <taxon>Pseudomonadati</taxon>
        <taxon>Pseudomonadota</taxon>
        <taxon>Betaproteobacteria</taxon>
        <taxon>Burkholderiales</taxon>
        <taxon>Burkholderiaceae</taxon>
        <taxon>Paraburkholderia</taxon>
    </lineage>
</organism>
<dbReference type="RefSeq" id="WP_179745902.1">
    <property type="nucleotide sequence ID" value="NZ_JACCAS010000002.1"/>
</dbReference>
<accession>A0A7Y9WSL0</accession>
<evidence type="ECO:0000256" key="1">
    <source>
        <dbReference type="SAM" id="SignalP"/>
    </source>
</evidence>
<keyword evidence="3" id="KW-1185">Reference proteome</keyword>
<comment type="caution">
    <text evidence="2">The sequence shown here is derived from an EMBL/GenBank/DDBJ whole genome shotgun (WGS) entry which is preliminary data.</text>
</comment>
<proteinExistence type="predicted"/>
<evidence type="ECO:0000313" key="3">
    <source>
        <dbReference type="Proteomes" id="UP000540929"/>
    </source>
</evidence>
<keyword evidence="1" id="KW-0732">Signal</keyword>
<feature type="signal peptide" evidence="1">
    <location>
        <begin position="1"/>
        <end position="19"/>
    </location>
</feature>
<sequence>MTRWTVAVALLVACVSAYAKPLAVPDDNAAALWASKVVTKYRLSTDKIECLFFDTFDKGASYEVRVRENHSPECGGAANTSPTLFFVRIRKSDGHAVTNAYDGEHFVPLRRVRNAPRP</sequence>
<dbReference type="EMBL" id="JACCAS010000002">
    <property type="protein sequence ID" value="NYH26246.1"/>
    <property type="molecule type" value="Genomic_DNA"/>
</dbReference>
<feature type="chain" id="PRO_5030562356" evidence="1">
    <location>
        <begin position="20"/>
        <end position="118"/>
    </location>
</feature>